<dbReference type="PROSITE" id="PS00041">
    <property type="entry name" value="HTH_ARAC_FAMILY_1"/>
    <property type="match status" value="1"/>
</dbReference>
<reference evidence="6 7" key="1">
    <citation type="submission" date="2016-09" db="EMBL/GenBank/DDBJ databases">
        <title>Draft Genome Sequence of Aeromonas sobria Strain 08005, Isolated from Sick Rana catesbeiana.</title>
        <authorList>
            <person name="Yang Q."/>
        </authorList>
    </citation>
    <scope>NUCLEOTIDE SEQUENCE [LARGE SCALE GENOMIC DNA]</scope>
    <source>
        <strain evidence="6 7">08005</strain>
    </source>
</reference>
<dbReference type="OrthoDB" id="9809338at2"/>
<dbReference type="InterPro" id="IPR003313">
    <property type="entry name" value="AraC-bd"/>
</dbReference>
<dbReference type="PANTHER" id="PTHR46796:SF11">
    <property type="entry name" value="TRANSCRIPTIONAL REGULATOR-RELATED"/>
    <property type="match status" value="1"/>
</dbReference>
<dbReference type="RefSeq" id="WP_042018437.1">
    <property type="nucleotide sequence ID" value="NZ_CDBW01000004.1"/>
</dbReference>
<keyword evidence="3" id="KW-0010">Activator</keyword>
<evidence type="ECO:0000313" key="7">
    <source>
        <dbReference type="Proteomes" id="UP000179934"/>
    </source>
</evidence>
<feature type="domain" description="HTH araC/xylS-type" evidence="5">
    <location>
        <begin position="166"/>
        <end position="263"/>
    </location>
</feature>
<dbReference type="SUPFAM" id="SSF51215">
    <property type="entry name" value="Regulatory protein AraC"/>
    <property type="match status" value="1"/>
</dbReference>
<dbReference type="Gene3D" id="1.10.10.60">
    <property type="entry name" value="Homeodomain-like"/>
    <property type="match status" value="2"/>
</dbReference>
<dbReference type="Pfam" id="PF02311">
    <property type="entry name" value="AraC_binding"/>
    <property type="match status" value="1"/>
</dbReference>
<dbReference type="PROSITE" id="PS01124">
    <property type="entry name" value="HTH_ARAC_FAMILY_2"/>
    <property type="match status" value="1"/>
</dbReference>
<dbReference type="InterPro" id="IPR020449">
    <property type="entry name" value="Tscrpt_reg_AraC-type_HTH"/>
</dbReference>
<keyword evidence="1" id="KW-0805">Transcription regulation</keyword>
<dbReference type="EMBL" id="MKFU01000008">
    <property type="protein sequence ID" value="OHY93889.1"/>
    <property type="molecule type" value="Genomic_DNA"/>
</dbReference>
<name>A0A1S2D0I7_AERSO</name>
<proteinExistence type="predicted"/>
<dbReference type="InterPro" id="IPR018062">
    <property type="entry name" value="HTH_AraC-typ_CS"/>
</dbReference>
<dbReference type="GO" id="GO:0043565">
    <property type="term" value="F:sequence-specific DNA binding"/>
    <property type="evidence" value="ECO:0007669"/>
    <property type="project" value="InterPro"/>
</dbReference>
<gene>
    <name evidence="6" type="ORF">BJD16_11380</name>
</gene>
<dbReference type="STRING" id="646.BJD16_11380"/>
<evidence type="ECO:0000256" key="2">
    <source>
        <dbReference type="ARBA" id="ARBA00023125"/>
    </source>
</evidence>
<dbReference type="GeneID" id="58920815"/>
<dbReference type="InterPro" id="IPR037923">
    <property type="entry name" value="HTH-like"/>
</dbReference>
<protein>
    <submittedName>
        <fullName evidence="6">AraC family transcriptional regulator</fullName>
    </submittedName>
</protein>
<keyword evidence="4" id="KW-0804">Transcription</keyword>
<dbReference type="GO" id="GO:0003700">
    <property type="term" value="F:DNA-binding transcription factor activity"/>
    <property type="evidence" value="ECO:0007669"/>
    <property type="project" value="InterPro"/>
</dbReference>
<dbReference type="Proteomes" id="UP000179934">
    <property type="component" value="Unassembled WGS sequence"/>
</dbReference>
<dbReference type="AlphaFoldDB" id="A0A1S2D0I7"/>
<dbReference type="InterPro" id="IPR018060">
    <property type="entry name" value="HTH_AraC"/>
</dbReference>
<dbReference type="SUPFAM" id="SSF46689">
    <property type="entry name" value="Homeodomain-like"/>
    <property type="match status" value="2"/>
</dbReference>
<evidence type="ECO:0000313" key="6">
    <source>
        <dbReference type="EMBL" id="OHY93889.1"/>
    </source>
</evidence>
<dbReference type="InterPro" id="IPR050204">
    <property type="entry name" value="AraC_XylS_family_regulators"/>
</dbReference>
<dbReference type="SMART" id="SM00342">
    <property type="entry name" value="HTH_ARAC"/>
    <property type="match status" value="1"/>
</dbReference>
<dbReference type="Pfam" id="PF12833">
    <property type="entry name" value="HTH_18"/>
    <property type="match status" value="1"/>
</dbReference>
<keyword evidence="2" id="KW-0238">DNA-binding</keyword>
<evidence type="ECO:0000256" key="1">
    <source>
        <dbReference type="ARBA" id="ARBA00023015"/>
    </source>
</evidence>
<evidence type="ECO:0000256" key="3">
    <source>
        <dbReference type="ARBA" id="ARBA00023159"/>
    </source>
</evidence>
<dbReference type="PRINTS" id="PR00032">
    <property type="entry name" value="HTHARAC"/>
</dbReference>
<accession>A0A1S2D0I7</accession>
<evidence type="ECO:0000256" key="4">
    <source>
        <dbReference type="ARBA" id="ARBA00023163"/>
    </source>
</evidence>
<sequence length="273" mass="31084">MNTTDSLIRYWQSPHLSGVELSHSHHRAFSYGRHVHLDYHIGLVQRGGQKFIHKGNSHHLVRGVLSTVNPDEVHDGLSLLPEGYEVRVFAIDPQQLALWLPEQPEPFFDKGLQSRPDLYQGFAQLHGYLDNPKADGLLIESQLLALLGELLHLAPEVHQLADPQLRFLRDYLMAALDEPHSLEELAGLLGLDRFAFLRQFKKRSGMTPYAWLKRLRLEQGKRLLASGMAVSEVALAVGFFDQSHFHHGFRQAFGLTPAEFRAQMQFFTSRAPR</sequence>
<evidence type="ECO:0000259" key="5">
    <source>
        <dbReference type="PROSITE" id="PS01124"/>
    </source>
</evidence>
<dbReference type="PANTHER" id="PTHR46796">
    <property type="entry name" value="HTH-TYPE TRANSCRIPTIONAL ACTIVATOR RHAS-RELATED"/>
    <property type="match status" value="1"/>
</dbReference>
<organism evidence="6 7">
    <name type="scientific">Aeromonas sobria</name>
    <dbReference type="NCBI Taxonomy" id="646"/>
    <lineage>
        <taxon>Bacteria</taxon>
        <taxon>Pseudomonadati</taxon>
        <taxon>Pseudomonadota</taxon>
        <taxon>Gammaproteobacteria</taxon>
        <taxon>Aeromonadales</taxon>
        <taxon>Aeromonadaceae</taxon>
        <taxon>Aeromonas</taxon>
    </lineage>
</organism>
<dbReference type="InterPro" id="IPR009057">
    <property type="entry name" value="Homeodomain-like_sf"/>
</dbReference>
<comment type="caution">
    <text evidence="6">The sequence shown here is derived from an EMBL/GenBank/DDBJ whole genome shotgun (WGS) entry which is preliminary data.</text>
</comment>